<dbReference type="EMBL" id="MU167408">
    <property type="protein sequence ID" value="KAG0140987.1"/>
    <property type="molecule type" value="Genomic_DNA"/>
</dbReference>
<dbReference type="Proteomes" id="UP000886653">
    <property type="component" value="Unassembled WGS sequence"/>
</dbReference>
<evidence type="ECO:0000313" key="1">
    <source>
        <dbReference type="EMBL" id="KAG0140987.1"/>
    </source>
</evidence>
<dbReference type="AlphaFoldDB" id="A0A9P6NB03"/>
<accession>A0A9P6NB03</accession>
<organism evidence="1 2">
    <name type="scientific">Cronartium quercuum f. sp. fusiforme G11</name>
    <dbReference type="NCBI Taxonomy" id="708437"/>
    <lineage>
        <taxon>Eukaryota</taxon>
        <taxon>Fungi</taxon>
        <taxon>Dikarya</taxon>
        <taxon>Basidiomycota</taxon>
        <taxon>Pucciniomycotina</taxon>
        <taxon>Pucciniomycetes</taxon>
        <taxon>Pucciniales</taxon>
        <taxon>Coleosporiaceae</taxon>
        <taxon>Cronartium</taxon>
    </lineage>
</organism>
<gene>
    <name evidence="1" type="ORF">CROQUDRAFT_323199</name>
</gene>
<sequence>MATALPDTSGSQSGNEEIKPTEFQCEFKYNLFYNTGTDSKPKWKSANSASNPCFTIQPSKMTLADLRGQCAAVINAKTKNLGNLVLLDCNEPKVLDVKMYCSIGQVSAYLASRNLEMDTEEQYQEWASKALLFGSNNQKPACTWKIVKPADPAVIAAWEAGVAKMMRMMPRPLIDGQPAPRDFEDVKDMTEINQCIARISRKGVMDVRYDCHTKVYLIPDNLT</sequence>
<reference evidence="1" key="1">
    <citation type="submission" date="2013-11" db="EMBL/GenBank/DDBJ databases">
        <title>Genome sequence of the fusiform rust pathogen reveals effectors for host alternation and coevolution with pine.</title>
        <authorList>
            <consortium name="DOE Joint Genome Institute"/>
            <person name="Smith K."/>
            <person name="Pendleton A."/>
            <person name="Kubisiak T."/>
            <person name="Anderson C."/>
            <person name="Salamov A."/>
            <person name="Aerts A."/>
            <person name="Riley R."/>
            <person name="Clum A."/>
            <person name="Lindquist E."/>
            <person name="Ence D."/>
            <person name="Campbell M."/>
            <person name="Kronenberg Z."/>
            <person name="Feau N."/>
            <person name="Dhillon B."/>
            <person name="Hamelin R."/>
            <person name="Burleigh J."/>
            <person name="Smith J."/>
            <person name="Yandell M."/>
            <person name="Nelson C."/>
            <person name="Grigoriev I."/>
            <person name="Davis J."/>
        </authorList>
    </citation>
    <scope>NUCLEOTIDE SEQUENCE</scope>
    <source>
        <strain evidence="1">G11</strain>
    </source>
</reference>
<comment type="caution">
    <text evidence="1">The sequence shown here is derived from an EMBL/GenBank/DDBJ whole genome shotgun (WGS) entry which is preliminary data.</text>
</comment>
<protein>
    <submittedName>
        <fullName evidence="1">Uncharacterized protein</fullName>
    </submittedName>
</protein>
<proteinExistence type="predicted"/>
<keyword evidence="2" id="KW-1185">Reference proteome</keyword>
<evidence type="ECO:0000313" key="2">
    <source>
        <dbReference type="Proteomes" id="UP000886653"/>
    </source>
</evidence>
<name>A0A9P6NB03_9BASI</name>